<comment type="similarity">
    <text evidence="1">Belongs to the type-I restriction system S methylase family.</text>
</comment>
<accession>A0A133KBX3</accession>
<dbReference type="Proteomes" id="UP000070383">
    <property type="component" value="Unassembled WGS sequence"/>
</dbReference>
<evidence type="ECO:0000313" key="6">
    <source>
        <dbReference type="EMBL" id="KWZ77088.1"/>
    </source>
</evidence>
<dbReference type="REBASE" id="169748">
    <property type="entry name" value="S.Ate8151ORF1543P"/>
</dbReference>
<dbReference type="CDD" id="cd17246">
    <property type="entry name" value="RMtype1_S_SonII-TRD2-CR2_like"/>
    <property type="match status" value="1"/>
</dbReference>
<dbReference type="InterPro" id="IPR051212">
    <property type="entry name" value="Type-I_RE_S_subunit"/>
</dbReference>
<dbReference type="SUPFAM" id="SSF116734">
    <property type="entry name" value="DNA methylase specificity domain"/>
    <property type="match status" value="2"/>
</dbReference>
<evidence type="ECO:0000313" key="7">
    <source>
        <dbReference type="Proteomes" id="UP000070383"/>
    </source>
</evidence>
<dbReference type="Pfam" id="PF01420">
    <property type="entry name" value="Methylase_S"/>
    <property type="match status" value="2"/>
</dbReference>
<feature type="domain" description="Type I restriction modification DNA specificity" evidence="5">
    <location>
        <begin position="318"/>
        <end position="483"/>
    </location>
</feature>
<dbReference type="RefSeq" id="WP_060929736.1">
    <property type="nucleotide sequence ID" value="NZ_KQ955288.1"/>
</dbReference>
<dbReference type="InterPro" id="IPR044946">
    <property type="entry name" value="Restrct_endonuc_typeI_TRD_sf"/>
</dbReference>
<dbReference type="AlphaFoldDB" id="A0A133KBX3"/>
<dbReference type="OrthoDB" id="9795776at2"/>
<keyword evidence="3" id="KW-0238">DNA-binding</keyword>
<sequence>MTPQELKNSILQRAIEGKLVEQRKEEGTGEELYKLIQEEKNKLIKEGKIKKQKPLPEITEEEIPFDIPETWKWVYLTDLCNLIGGYAFKSTKFIENGIRVIRISDFNEYGLIDKDKKFYKEDSLLSKYLIKSHDILLCMTGGTVGKTIFLDKIDEKLYLNQRVAAIRIKNKEIINKNYLYNVIISNYIKNIISIEKNSTNDNISMNLIQRFLIPLPPLAEQKRIVAKIEALMPLVEAYEKNWQRLEDLNKKFPEDLKKSLLQEAIKGRLVEQRKEDGTGEELFELIKEEKDKFIKEGKIKKQKPLPEIIEEEIPFDIPETWKWVRLGEITLKLTDGAHKTPTYTNEGIPFLSVKDISSGKIDYSSCRFISKKEHDKLFERCNPERGDLLLTKVGTTGIPVVIDTDEEFSLFVSVALLKFPKKLINIYFLKHLINSPLVQVQVKENTRGVGNKNWVMRDIANTIIPLPPLAEQKRIVEKLEELLPLCEQVIKN</sequence>
<dbReference type="STRING" id="33036.HMPREF3200_01542"/>
<evidence type="ECO:0000256" key="2">
    <source>
        <dbReference type="ARBA" id="ARBA00022747"/>
    </source>
</evidence>
<feature type="domain" description="Type I restriction modification DNA specificity" evidence="5">
    <location>
        <begin position="68"/>
        <end position="232"/>
    </location>
</feature>
<keyword evidence="7" id="KW-1185">Reference proteome</keyword>
<comment type="caution">
    <text evidence="6">The sequence shown here is derived from an EMBL/GenBank/DDBJ whole genome shotgun (WGS) entry which is preliminary data.</text>
</comment>
<evidence type="ECO:0000256" key="3">
    <source>
        <dbReference type="ARBA" id="ARBA00023125"/>
    </source>
</evidence>
<dbReference type="GO" id="GO:0003677">
    <property type="term" value="F:DNA binding"/>
    <property type="evidence" value="ECO:0007669"/>
    <property type="project" value="UniProtKB-KW"/>
</dbReference>
<proteinExistence type="inferred from homology"/>
<evidence type="ECO:0000256" key="1">
    <source>
        <dbReference type="ARBA" id="ARBA00010923"/>
    </source>
</evidence>
<dbReference type="Gene3D" id="3.90.220.20">
    <property type="entry name" value="DNA methylase specificity domains"/>
    <property type="match status" value="2"/>
</dbReference>
<dbReference type="EMBL" id="LRPM01000058">
    <property type="protein sequence ID" value="KWZ77088.1"/>
    <property type="molecule type" value="Genomic_DNA"/>
</dbReference>
<dbReference type="CDD" id="cd17278">
    <property type="entry name" value="RMtype1_S_LdeBORF1052P-TRD2-CR2"/>
    <property type="match status" value="1"/>
</dbReference>
<dbReference type="InterPro" id="IPR000055">
    <property type="entry name" value="Restrct_endonuc_typeI_TRD"/>
</dbReference>
<evidence type="ECO:0000256" key="4">
    <source>
        <dbReference type="ARBA" id="ARBA00038652"/>
    </source>
</evidence>
<gene>
    <name evidence="6" type="ORF">HMPREF3200_01542</name>
</gene>
<evidence type="ECO:0000259" key="5">
    <source>
        <dbReference type="Pfam" id="PF01420"/>
    </source>
</evidence>
<protein>
    <submittedName>
        <fullName evidence="6">Type I restriction modification DNA specificity domain protein</fullName>
    </submittedName>
</protein>
<organism evidence="6 7">
    <name type="scientific">Anaerococcus tetradius</name>
    <dbReference type="NCBI Taxonomy" id="33036"/>
    <lineage>
        <taxon>Bacteria</taxon>
        <taxon>Bacillati</taxon>
        <taxon>Bacillota</taxon>
        <taxon>Tissierellia</taxon>
        <taxon>Tissierellales</taxon>
        <taxon>Peptoniphilaceae</taxon>
        <taxon>Anaerococcus</taxon>
    </lineage>
</organism>
<dbReference type="PATRIC" id="fig|33036.3.peg.1527"/>
<dbReference type="PANTHER" id="PTHR43140">
    <property type="entry name" value="TYPE-1 RESTRICTION ENZYME ECOKI SPECIFICITY PROTEIN"/>
    <property type="match status" value="1"/>
</dbReference>
<keyword evidence="2" id="KW-0680">Restriction system</keyword>
<dbReference type="PANTHER" id="PTHR43140:SF1">
    <property type="entry name" value="TYPE I RESTRICTION ENZYME ECOKI SPECIFICITY SUBUNIT"/>
    <property type="match status" value="1"/>
</dbReference>
<reference evidence="7" key="1">
    <citation type="submission" date="2016-01" db="EMBL/GenBank/DDBJ databases">
        <authorList>
            <person name="Mitreva M."/>
            <person name="Pepin K.H."/>
            <person name="Mihindukulasuriya K.A."/>
            <person name="Fulton R."/>
            <person name="Fronick C."/>
            <person name="O'Laughlin M."/>
            <person name="Miner T."/>
            <person name="Herter B."/>
            <person name="Rosa B.A."/>
            <person name="Cordes M."/>
            <person name="Tomlinson C."/>
            <person name="Wollam A."/>
            <person name="Palsikar V.B."/>
            <person name="Mardis E.R."/>
            <person name="Wilson R.K."/>
        </authorList>
    </citation>
    <scope>NUCLEOTIDE SEQUENCE [LARGE SCALE GENOMIC DNA]</scope>
    <source>
        <strain evidence="7">MJR8151</strain>
    </source>
</reference>
<comment type="subunit">
    <text evidence="4">The methyltransferase is composed of M and S polypeptides.</text>
</comment>
<dbReference type="GO" id="GO:0009307">
    <property type="term" value="P:DNA restriction-modification system"/>
    <property type="evidence" value="ECO:0007669"/>
    <property type="project" value="UniProtKB-KW"/>
</dbReference>
<name>A0A133KBX3_9FIRM</name>